<keyword evidence="2" id="KW-1185">Reference proteome</keyword>
<dbReference type="GO" id="GO:0016884">
    <property type="term" value="F:carbon-nitrogen ligase activity, with glutamine as amido-N-donor"/>
    <property type="evidence" value="ECO:0007669"/>
    <property type="project" value="InterPro"/>
</dbReference>
<dbReference type="PANTHER" id="PTHR28055:SF1">
    <property type="entry name" value="ALTERED INHERITANCE OF MITOCHONDRIA PROTEIN 41, MITOCHONDRIAL"/>
    <property type="match status" value="1"/>
</dbReference>
<dbReference type="Pfam" id="PF09424">
    <property type="entry name" value="YqeY"/>
    <property type="match status" value="1"/>
</dbReference>
<dbReference type="PANTHER" id="PTHR28055">
    <property type="entry name" value="ALTERED INHERITANCE OF MITOCHONDRIA PROTEIN 41, MITOCHONDRIAL"/>
    <property type="match status" value="1"/>
</dbReference>
<protein>
    <submittedName>
        <fullName evidence="1">GatB/YqeY domain-containing protein</fullName>
    </submittedName>
</protein>
<dbReference type="Gene3D" id="1.10.10.410">
    <property type="match status" value="1"/>
</dbReference>
<evidence type="ECO:0000313" key="1">
    <source>
        <dbReference type="EMBL" id="MRH78280.1"/>
    </source>
</evidence>
<gene>
    <name evidence="1" type="ORF">GH984_06130</name>
</gene>
<comment type="caution">
    <text evidence="1">The sequence shown here is derived from an EMBL/GenBank/DDBJ whole genome shotgun (WGS) entry which is preliminary data.</text>
</comment>
<dbReference type="AlphaFoldDB" id="A0A6N7QRR6"/>
<reference evidence="1 2" key="1">
    <citation type="submission" date="2019-11" db="EMBL/GenBank/DDBJ databases">
        <authorList>
            <person name="Zhang X.Y."/>
        </authorList>
    </citation>
    <scope>NUCLEOTIDE SEQUENCE [LARGE SCALE GENOMIC DNA]</scope>
    <source>
        <strain evidence="1 2">C176</strain>
    </source>
</reference>
<dbReference type="InterPro" id="IPR042184">
    <property type="entry name" value="YqeY/Aim41_N"/>
</dbReference>
<proteinExistence type="predicted"/>
<name>A0A6N7QRR6_9GAMM</name>
<dbReference type="InterPro" id="IPR023168">
    <property type="entry name" value="GatB_Yqey_C_2"/>
</dbReference>
<dbReference type="InterPro" id="IPR019004">
    <property type="entry name" value="YqeY/Aim41"/>
</dbReference>
<evidence type="ECO:0000313" key="2">
    <source>
        <dbReference type="Proteomes" id="UP000433788"/>
    </source>
</evidence>
<accession>A0A6N7QRR6</accession>
<dbReference type="SUPFAM" id="SSF89095">
    <property type="entry name" value="GatB/YqeY motif"/>
    <property type="match status" value="1"/>
</dbReference>
<dbReference type="RefSeq" id="WP_153719339.1">
    <property type="nucleotide sequence ID" value="NZ_WJPP01000003.1"/>
</dbReference>
<dbReference type="EMBL" id="WJPP01000003">
    <property type="protein sequence ID" value="MRH78280.1"/>
    <property type="molecule type" value="Genomic_DNA"/>
</dbReference>
<dbReference type="InterPro" id="IPR003789">
    <property type="entry name" value="Asn/Gln_tRNA_amidoTrase-B-like"/>
</dbReference>
<dbReference type="Gene3D" id="1.10.1510.10">
    <property type="entry name" value="Uncharacterised protein YqeY/AIM41 PF09424, N-terminal domain"/>
    <property type="match status" value="1"/>
</dbReference>
<sequence>MSDLKAAINESVKAAMRAGEKTRLGTLRLITAAIKQKEVDDRRELTDADVLAILDKMVKQRRESESQYSQANREDLAVVERAEMAIIAEFLPQPLSDKEIDTLVQEAITTTGAQSVKDMGKVMGILKPQVQGRADMSQVSARVKAQLN</sequence>
<dbReference type="Proteomes" id="UP000433788">
    <property type="component" value="Unassembled WGS sequence"/>
</dbReference>
<organism evidence="1 2">
    <name type="scientific">Spiribacter salilacus</name>
    <dbReference type="NCBI Taxonomy" id="2664894"/>
    <lineage>
        <taxon>Bacteria</taxon>
        <taxon>Pseudomonadati</taxon>
        <taxon>Pseudomonadota</taxon>
        <taxon>Gammaproteobacteria</taxon>
        <taxon>Chromatiales</taxon>
        <taxon>Ectothiorhodospiraceae</taxon>
        <taxon>Spiribacter</taxon>
    </lineage>
</organism>